<accession>A0A810L1P1</accession>
<dbReference type="SUPFAM" id="SSF49899">
    <property type="entry name" value="Concanavalin A-like lectins/glucanases"/>
    <property type="match status" value="1"/>
</dbReference>
<name>A0A810L1P1_9ACTN</name>
<feature type="signal peptide" evidence="4">
    <location>
        <begin position="1"/>
        <end position="41"/>
    </location>
</feature>
<proteinExistence type="predicted"/>
<dbReference type="KEGG" id="aser:Asera_35580"/>
<dbReference type="Gene3D" id="2.60.120.200">
    <property type="match status" value="1"/>
</dbReference>
<feature type="domain" description="LamG-like jellyroll fold" evidence="5">
    <location>
        <begin position="1525"/>
        <end position="1666"/>
    </location>
</feature>
<keyword evidence="1 4" id="KW-0732">Signal</keyword>
<reference evidence="6" key="1">
    <citation type="submission" date="2020-08" db="EMBL/GenBank/DDBJ databases">
        <title>Whole genome shotgun sequence of Actinocatenispora sera NBRC 101916.</title>
        <authorList>
            <person name="Komaki H."/>
            <person name="Tamura T."/>
        </authorList>
    </citation>
    <scope>NUCLEOTIDE SEQUENCE</scope>
    <source>
        <strain evidence="6">NBRC 101916</strain>
    </source>
</reference>
<feature type="region of interest" description="Disordered" evidence="3">
    <location>
        <begin position="286"/>
        <end position="310"/>
    </location>
</feature>
<evidence type="ECO:0000256" key="1">
    <source>
        <dbReference type="ARBA" id="ARBA00022729"/>
    </source>
</evidence>
<dbReference type="InterPro" id="IPR013320">
    <property type="entry name" value="ConA-like_dom_sf"/>
</dbReference>
<dbReference type="PANTHER" id="PTHR43784:SF2">
    <property type="entry name" value="GDSL-LIKE LIPASE_ACYLHYDROLASE, PUTATIVE (AFU_ORTHOLOGUE AFUA_2G00820)-RELATED"/>
    <property type="match status" value="1"/>
</dbReference>
<evidence type="ECO:0000313" key="6">
    <source>
        <dbReference type="EMBL" id="BCJ29450.1"/>
    </source>
</evidence>
<feature type="region of interest" description="Disordered" evidence="3">
    <location>
        <begin position="50"/>
        <end position="107"/>
    </location>
</feature>
<sequence>MPTHRLSRKRSARRIRRGLVLTAAAAALLIGLFLMPNAAVAQVPSATASSSAAHASGDPANAPATPDQPDDLNPMSNGYDETQAQASAEQSAATTADATGKPAVVSALTTPTQQVVAMPDGGMRLTQNTEPVRTKRHGRWIPVDTTLHRNADGSLSPGATAYGTVRFSGGNTTWLATSTAGGTSYTLSWPHPVPAPRIDKGSATYRDVFTGVDLVVSATVSSGFSEVLVVHSAKAARNPALHQLHLHATTSSKTKHIKNSGGTLELRSAHGGLTLESSVPLMWDSNTAPTHTAKHQGKGGPDASDATHAGAAAHVAAIRSSVTSSAMSLTPSHGMLTGTHTVWPVYIDPTFSWHPTSASKPAFDELKQGSPCNGVSLYNSTSAEGDYGHLGVGVNAWDGCVGIMRAYYQWTIPKVIWGAHINTATVEATEVYAAYCTSTATINLHATGAIGSKTSWNNRPGYWKFHTSTSFGPTYNPQYCPSSGAVSHGFNVQSAVVKAAAGHWSHLTAALAEDSDESSHSSAGFRRFSDNPSLQIFYNRAPRTVGASQSLATVGADKAACDSTTPFPYIGKTIVTNPPVLSAKISDPDGDKLQATFHYWLKVDGTTVHSGTSGDSLASGSTAKFSIPASFISSLGNGDTVGWHVQVTDHEDTSHWSTSCYFTVEPDAPGPPTITPEPGSDGTVPFPDTTDGGGTGAPAGTQATFDVANTQAGTTATAFIYRLDAPPPTVDTPSYEKVTAANNAATITIAPYAPGPHVLWVGALDAAGDASGMKSYQFEADHDANTTCASLSACYNNTAISPDSDPSKAAADGSASYSATDLTNAGWTPGGIVTVDGAAIHLPSFGAGQADNVLAANQTITYSYQVPASGPNALVVLASSTHATAADPGAINGNTTAPYVPAGIAITGTSCFIATDPDAYCAASGGIKYAGDDEAQPFDLTVPDWVTGPSSLAAVTLPHENKPAGQTSTNLKIYAFSIPLQPGKTIESITLPDVGNNAGKSTPALHIFGMAPRNTTTATVTPAGTSTAAPAGQSWTGTWGSPTEGNYNYQGGNFSNQTFRVDLRPSTGGNTVRIKLDNALGTSKLSIGHATIATSPGPSWAVPDGAPTALTFGGSPSVTIPEGGMVYSDPLPFTVDPSKYLMVSYQLANSVPYLVQHSWTITQDAHQFVTATGSGDHTADTTDTAFTATGSFNGDFTDLLTNVDVTTTGTGTQAVLGDGLIDAWQPNSVVDGSTGLADDLAAAAPTTPTGYGTVSEGIEANQIATDYPESSASGLDVGGPSALARIDRDILDQPGLTTVVLDEGLEDILNGHSADDITSNSYTELLEYLKANNIDIVVVGLSPCTGYSGDGATGNSANDPCTTAVDTERTNTNEWLSYAPLGLYPWPTTDPDNPDGLPLPRLFYIDPDAAVGVTDATSGAVSLDAHADNSDHVNLTNPGYAALTTAYLAPHDTWPLNDGAGTAVSDTAESFTNPYLANDPTAGTNPATLAGGATWTSDSTRGNALTLDGTTGYAATTGPVLDTTRSFSISTWVNLTSTPATNATIAGQDGTTVSGFYLQYNHTHTGNPGWAFNIPTTDTASPTWHTAYTDGATTGWTHLVGVYNATTHTSSLYVNGTLADTATGATTINATGPFTLGRGQYNTAPTDYLPGTISTTQTFNYALTPYQITALYQQIS</sequence>
<dbReference type="Pfam" id="PF13385">
    <property type="entry name" value="Laminin_G_3"/>
    <property type="match status" value="1"/>
</dbReference>
<evidence type="ECO:0000313" key="7">
    <source>
        <dbReference type="Proteomes" id="UP000680750"/>
    </source>
</evidence>
<dbReference type="SUPFAM" id="SSF52266">
    <property type="entry name" value="SGNH hydrolase"/>
    <property type="match status" value="1"/>
</dbReference>
<dbReference type="EMBL" id="AP023354">
    <property type="protein sequence ID" value="BCJ29450.1"/>
    <property type="molecule type" value="Genomic_DNA"/>
</dbReference>
<feature type="chain" id="PRO_5032305168" description="LamG-like jellyroll fold domain-containing protein" evidence="4">
    <location>
        <begin position="42"/>
        <end position="1676"/>
    </location>
</feature>
<keyword evidence="2" id="KW-1015">Disulfide bond</keyword>
<keyword evidence="7" id="KW-1185">Reference proteome</keyword>
<evidence type="ECO:0000256" key="3">
    <source>
        <dbReference type="SAM" id="MobiDB-lite"/>
    </source>
</evidence>
<gene>
    <name evidence="6" type="ORF">Asera_35580</name>
</gene>
<evidence type="ECO:0000259" key="5">
    <source>
        <dbReference type="SMART" id="SM00560"/>
    </source>
</evidence>
<organism evidence="6 7">
    <name type="scientific">Actinocatenispora sera</name>
    <dbReference type="NCBI Taxonomy" id="390989"/>
    <lineage>
        <taxon>Bacteria</taxon>
        <taxon>Bacillati</taxon>
        <taxon>Actinomycetota</taxon>
        <taxon>Actinomycetes</taxon>
        <taxon>Micromonosporales</taxon>
        <taxon>Micromonosporaceae</taxon>
        <taxon>Actinocatenispora</taxon>
    </lineage>
</organism>
<dbReference type="Proteomes" id="UP000680750">
    <property type="component" value="Chromosome"/>
</dbReference>
<feature type="compositionally biased region" description="Low complexity" evidence="3">
    <location>
        <begin position="681"/>
        <end position="690"/>
    </location>
</feature>
<dbReference type="RefSeq" id="WP_211255670.1">
    <property type="nucleotide sequence ID" value="NZ_AP023354.1"/>
</dbReference>
<evidence type="ECO:0000256" key="4">
    <source>
        <dbReference type="SAM" id="SignalP"/>
    </source>
</evidence>
<feature type="region of interest" description="Disordered" evidence="3">
    <location>
        <begin position="669"/>
        <end position="697"/>
    </location>
</feature>
<dbReference type="InterPro" id="IPR006558">
    <property type="entry name" value="LamG-like"/>
</dbReference>
<dbReference type="SMART" id="SM00560">
    <property type="entry name" value="LamGL"/>
    <property type="match status" value="1"/>
</dbReference>
<dbReference type="PANTHER" id="PTHR43784">
    <property type="entry name" value="GDSL-LIKE LIPASE/ACYLHYDROLASE, PUTATIVE (AFU_ORTHOLOGUE AFUA_2G00820)-RELATED"/>
    <property type="match status" value="1"/>
</dbReference>
<feature type="compositionally biased region" description="Low complexity" evidence="3">
    <location>
        <begin position="80"/>
        <end position="99"/>
    </location>
</feature>
<protein>
    <recommendedName>
        <fullName evidence="5">LamG-like jellyroll fold domain-containing protein</fullName>
    </recommendedName>
</protein>
<evidence type="ECO:0000256" key="2">
    <source>
        <dbReference type="ARBA" id="ARBA00023157"/>
    </source>
</evidence>
<dbReference type="InterPro" id="IPR053140">
    <property type="entry name" value="GDSL_Rv0518-like"/>
</dbReference>